<evidence type="ECO:0000313" key="4">
    <source>
        <dbReference type="Proteomes" id="UP000547444"/>
    </source>
</evidence>
<reference evidence="3 4" key="1">
    <citation type="submission" date="2020-03" db="EMBL/GenBank/DDBJ databases">
        <title>Sequencing the genomes of 1000 actinobacteria strains.</title>
        <authorList>
            <person name="Klenk H.-P."/>
        </authorList>
    </citation>
    <scope>NUCLEOTIDE SEQUENCE [LARGE SCALE GENOMIC DNA]</scope>
    <source>
        <strain evidence="3 4">DSM 44556</strain>
    </source>
</reference>
<comment type="caution">
    <text evidence="3">The sequence shown here is derived from an EMBL/GenBank/DDBJ whole genome shotgun (WGS) entry which is preliminary data.</text>
</comment>
<evidence type="ECO:0000256" key="1">
    <source>
        <dbReference type="SAM" id="MobiDB-lite"/>
    </source>
</evidence>
<dbReference type="Proteomes" id="UP000547444">
    <property type="component" value="Unassembled WGS sequence"/>
</dbReference>
<evidence type="ECO:0008006" key="5">
    <source>
        <dbReference type="Google" id="ProtNLM"/>
    </source>
</evidence>
<keyword evidence="2" id="KW-0732">Signal</keyword>
<organism evidence="3 4">
    <name type="scientific">Mycolicibacterium fluoranthenivorans</name>
    <dbReference type="NCBI Taxonomy" id="258505"/>
    <lineage>
        <taxon>Bacteria</taxon>
        <taxon>Bacillati</taxon>
        <taxon>Actinomycetota</taxon>
        <taxon>Actinomycetes</taxon>
        <taxon>Mycobacteriales</taxon>
        <taxon>Mycobacteriaceae</taxon>
        <taxon>Mycolicibacterium</taxon>
    </lineage>
</organism>
<dbReference type="Gene3D" id="3.20.20.80">
    <property type="entry name" value="Glycosidases"/>
    <property type="match status" value="1"/>
</dbReference>
<feature type="chain" id="PRO_5038831644" description="Cellulase family glycosylhydrolase" evidence="2">
    <location>
        <begin position="21"/>
        <end position="407"/>
    </location>
</feature>
<dbReference type="InterPro" id="IPR017853">
    <property type="entry name" value="GH"/>
</dbReference>
<dbReference type="AlphaFoldDB" id="A0A7X5TVQ5"/>
<evidence type="ECO:0000256" key="2">
    <source>
        <dbReference type="SAM" id="SignalP"/>
    </source>
</evidence>
<evidence type="ECO:0000313" key="3">
    <source>
        <dbReference type="EMBL" id="NIH93638.1"/>
    </source>
</evidence>
<feature type="signal peptide" evidence="2">
    <location>
        <begin position="1"/>
        <end position="20"/>
    </location>
</feature>
<dbReference type="SUPFAM" id="SSF51445">
    <property type="entry name" value="(Trans)glycosidases"/>
    <property type="match status" value="1"/>
</dbReference>
<feature type="region of interest" description="Disordered" evidence="1">
    <location>
        <begin position="375"/>
        <end position="396"/>
    </location>
</feature>
<keyword evidence="4" id="KW-1185">Reference proteome</keyword>
<gene>
    <name evidence="3" type="ORF">FHU31_000594</name>
</gene>
<protein>
    <recommendedName>
        <fullName evidence="5">Cellulase family glycosylhydrolase</fullName>
    </recommendedName>
</protein>
<sequence length="407" mass="43984">MLRRLLAMLAALLMVCVFHPATTLATGTLEAANAALSGFAGHHETSPDFTQVPGSNEQRLSGRTNQSLSSHTRLASASIAAPKIKGGNIVPKPLAGPPGLWAEWDWTNWIKPQVDRAMALGLNAIRIIGAPQVVLARINPDLPAIPLATYIARWEQLATYCQENGLRLYPSLTEKWAYMYTQFGGLGGVPPWNFRDPAVTSVITASAAALAKYPNVIGFDIFQEGGGSHSDGLTVDDVLALYAAIRRVAPNVPLTTSDSSGSYPTAEAFWQDTESLSYQLWVHPDGADFVDVHIYLEGVDPTQIDSLIQRTKLPVLIGEYGGGQDIPAHARIARYESAQRLHNRVDILGSFVWALADQGTTDDKRFGVFDNTGFSQPSYPSTDGETPLSTTSGQRPELVDALSHFGD</sequence>
<name>A0A7X5TVQ5_9MYCO</name>
<feature type="region of interest" description="Disordered" evidence="1">
    <location>
        <begin position="44"/>
        <end position="70"/>
    </location>
</feature>
<dbReference type="RefSeq" id="WP_167155721.1">
    <property type="nucleotide sequence ID" value="NZ_JAANOW010000001.1"/>
</dbReference>
<proteinExistence type="predicted"/>
<feature type="compositionally biased region" description="Polar residues" evidence="1">
    <location>
        <begin position="375"/>
        <end position="394"/>
    </location>
</feature>
<feature type="compositionally biased region" description="Polar residues" evidence="1">
    <location>
        <begin position="47"/>
        <end position="70"/>
    </location>
</feature>
<dbReference type="EMBL" id="JAANOW010000001">
    <property type="protein sequence ID" value="NIH93638.1"/>
    <property type="molecule type" value="Genomic_DNA"/>
</dbReference>
<accession>A0A7X5TVQ5</accession>